<name>A0ABS2HF91_9VIBR</name>
<dbReference type="Pfam" id="PF00990">
    <property type="entry name" value="GGDEF"/>
    <property type="match status" value="1"/>
</dbReference>
<gene>
    <name evidence="3" type="ORF">JQC93_04895</name>
</gene>
<dbReference type="EMBL" id="JAFEUM010000001">
    <property type="protein sequence ID" value="MBM7035739.1"/>
    <property type="molecule type" value="Genomic_DNA"/>
</dbReference>
<dbReference type="SMART" id="SM00052">
    <property type="entry name" value="EAL"/>
    <property type="match status" value="1"/>
</dbReference>
<feature type="domain" description="GGDEF" evidence="2">
    <location>
        <begin position="345"/>
        <end position="476"/>
    </location>
</feature>
<dbReference type="PROSITE" id="PS00414">
    <property type="entry name" value="PROFILIN"/>
    <property type="match status" value="1"/>
</dbReference>
<accession>A0ABS2HF91</accession>
<proteinExistence type="predicted"/>
<dbReference type="CDD" id="cd01948">
    <property type="entry name" value="EAL"/>
    <property type="match status" value="1"/>
</dbReference>
<dbReference type="InterPro" id="IPR043128">
    <property type="entry name" value="Rev_trsase/Diguanyl_cyclase"/>
</dbReference>
<dbReference type="InterPro" id="IPR035919">
    <property type="entry name" value="EAL_sf"/>
</dbReference>
<dbReference type="PROSITE" id="PS50883">
    <property type="entry name" value="EAL"/>
    <property type="match status" value="1"/>
</dbReference>
<dbReference type="CDD" id="cd18773">
    <property type="entry name" value="PDC1_HK_sensor"/>
    <property type="match status" value="1"/>
</dbReference>
<evidence type="ECO:0000259" key="1">
    <source>
        <dbReference type="PROSITE" id="PS50883"/>
    </source>
</evidence>
<reference evidence="3 4" key="1">
    <citation type="submission" date="2021-02" db="EMBL/GenBank/DDBJ databases">
        <authorList>
            <person name="Park J.-S."/>
        </authorList>
    </citation>
    <scope>NUCLEOTIDE SEQUENCE [LARGE SCALE GENOMIC DNA]</scope>
    <source>
        <strain evidence="3 4">188UL20-2</strain>
    </source>
</reference>
<evidence type="ECO:0000313" key="3">
    <source>
        <dbReference type="EMBL" id="MBM7035739.1"/>
    </source>
</evidence>
<dbReference type="RefSeq" id="WP_205157317.1">
    <property type="nucleotide sequence ID" value="NZ_JAFEUM010000001.1"/>
</dbReference>
<comment type="caution">
    <text evidence="3">The sequence shown here is derived from an EMBL/GenBank/DDBJ whole genome shotgun (WGS) entry which is preliminary data.</text>
</comment>
<dbReference type="PANTHER" id="PTHR33121">
    <property type="entry name" value="CYCLIC DI-GMP PHOSPHODIESTERASE PDEF"/>
    <property type="match status" value="1"/>
</dbReference>
<dbReference type="Gene3D" id="3.30.70.270">
    <property type="match status" value="1"/>
</dbReference>
<dbReference type="Pfam" id="PF00563">
    <property type="entry name" value="EAL"/>
    <property type="match status" value="1"/>
</dbReference>
<protein>
    <submittedName>
        <fullName evidence="3">EAL domain-containing protein</fullName>
    </submittedName>
</protein>
<dbReference type="CDD" id="cd01949">
    <property type="entry name" value="GGDEF"/>
    <property type="match status" value="1"/>
</dbReference>
<evidence type="ECO:0000259" key="2">
    <source>
        <dbReference type="PROSITE" id="PS50887"/>
    </source>
</evidence>
<dbReference type="InterPro" id="IPR029787">
    <property type="entry name" value="Nucleotide_cyclase"/>
</dbReference>
<dbReference type="PANTHER" id="PTHR33121:SF71">
    <property type="entry name" value="OXYGEN SENSOR PROTEIN DOSP"/>
    <property type="match status" value="1"/>
</dbReference>
<sequence>MSTWDTIVDKKKIEQAAAIELFSSGVQGLLESQDIVLTLLGNQLSEHLPVTDESILKTTKKLDSLLDSNPAVYAFAFIKPDGTVAMATSNMYDGDLSSEDTFNFLENPVTKETFERTLNSDKVILGRTYFIAELDDLVIPVRKAIKDDSGNIIGVMSAGIRAKDSQLFQHDFSNSSQLIGIARSDGYWQYNSEYNSLNDKTLADEFFQRPIPSSYFKTVVDNLYDVYNVDPSTVKQNTQKYMFEHEGNKEHLQVALSYDPRFDHWYVSYVDWPQLQYQLTTTLFPYFVVFVSLHTVLFILFRYTSRTQQENEASLIKLANQDSLTGLPNRKYLRDNFDAWTQHHKRFSLLFVDLDHFKKINDSYGHEAGDIVLTELSERVRSVLSLFDILIREAGDEFIVVSPQTNQPYLEELAKKINSELSKPFNIFGSDVVLGCSIGVSVYPDHGNNLIELLKSADRAMYLAKKTRNSYRFFNESLRGESQFKFRVEQKLRQALEHNDLKIKYQPQVNAELCLSGVEALLRWHDHELGVVSPSLFITIAEKAGMMPEVSRYLFNQLITEISQFNPCLKQASLSVNISVSHFMMDCFVSDVVPLINKCKESDVELVLEITETLLINDIVQAKQRVVELKSLGVKISLDDFGTGYSSLSMLKDLPMDEIKIDRSFIQNVESDHNAYKMVKNIVAIGKNLDKLIVAEGIENASHWRLLTQCGCDLFQGNFVAKPLALPEINEFSIRHQTPSQAKEVQLSDA</sequence>
<dbReference type="InterPro" id="IPR050706">
    <property type="entry name" value="Cyclic-di-GMP_PDE-like"/>
</dbReference>
<dbReference type="SUPFAM" id="SSF55073">
    <property type="entry name" value="Nucleotide cyclase"/>
    <property type="match status" value="1"/>
</dbReference>
<dbReference type="Gene3D" id="3.20.20.450">
    <property type="entry name" value="EAL domain"/>
    <property type="match status" value="1"/>
</dbReference>
<dbReference type="Gene3D" id="3.30.450.20">
    <property type="entry name" value="PAS domain"/>
    <property type="match status" value="1"/>
</dbReference>
<dbReference type="PROSITE" id="PS50887">
    <property type="entry name" value="GGDEF"/>
    <property type="match status" value="1"/>
</dbReference>
<dbReference type="InterPro" id="IPR027310">
    <property type="entry name" value="Profilin_CS"/>
</dbReference>
<organism evidence="3 4">
    <name type="scientific">Vibrio ulleungensis</name>
    <dbReference type="NCBI Taxonomy" id="2807619"/>
    <lineage>
        <taxon>Bacteria</taxon>
        <taxon>Pseudomonadati</taxon>
        <taxon>Pseudomonadota</taxon>
        <taxon>Gammaproteobacteria</taxon>
        <taxon>Vibrionales</taxon>
        <taxon>Vibrionaceae</taxon>
        <taxon>Vibrio</taxon>
    </lineage>
</organism>
<dbReference type="SMART" id="SM00267">
    <property type="entry name" value="GGDEF"/>
    <property type="match status" value="1"/>
</dbReference>
<keyword evidence="4" id="KW-1185">Reference proteome</keyword>
<feature type="domain" description="EAL" evidence="1">
    <location>
        <begin position="485"/>
        <end position="737"/>
    </location>
</feature>
<dbReference type="NCBIfam" id="TIGR00254">
    <property type="entry name" value="GGDEF"/>
    <property type="match status" value="1"/>
</dbReference>
<dbReference type="Proteomes" id="UP000809621">
    <property type="component" value="Unassembled WGS sequence"/>
</dbReference>
<dbReference type="SUPFAM" id="SSF141868">
    <property type="entry name" value="EAL domain-like"/>
    <property type="match status" value="1"/>
</dbReference>
<dbReference type="InterPro" id="IPR001633">
    <property type="entry name" value="EAL_dom"/>
</dbReference>
<dbReference type="InterPro" id="IPR000160">
    <property type="entry name" value="GGDEF_dom"/>
</dbReference>
<evidence type="ECO:0000313" key="4">
    <source>
        <dbReference type="Proteomes" id="UP000809621"/>
    </source>
</evidence>